<evidence type="ECO:0000313" key="2">
    <source>
        <dbReference type="EMBL" id="SNR57902.1"/>
    </source>
</evidence>
<keyword evidence="1" id="KW-0812">Transmembrane</keyword>
<organism evidence="2 3">
    <name type="scientific">Puniceibacterium sediminis</name>
    <dbReference type="NCBI Taxonomy" id="1608407"/>
    <lineage>
        <taxon>Bacteria</taxon>
        <taxon>Pseudomonadati</taxon>
        <taxon>Pseudomonadota</taxon>
        <taxon>Alphaproteobacteria</taxon>
        <taxon>Rhodobacterales</taxon>
        <taxon>Paracoccaceae</taxon>
        <taxon>Puniceibacterium</taxon>
    </lineage>
</organism>
<evidence type="ECO:0000256" key="1">
    <source>
        <dbReference type="SAM" id="Phobius"/>
    </source>
</evidence>
<protein>
    <submittedName>
        <fullName evidence="2">Uncharacterized protein</fullName>
    </submittedName>
</protein>
<keyword evidence="1" id="KW-0472">Membrane</keyword>
<keyword evidence="1" id="KW-1133">Transmembrane helix</keyword>
<dbReference type="EMBL" id="FZNN01000011">
    <property type="protein sequence ID" value="SNR57902.1"/>
    <property type="molecule type" value="Genomic_DNA"/>
</dbReference>
<dbReference type="RefSeq" id="WP_089271040.1">
    <property type="nucleotide sequence ID" value="NZ_FZNN01000011.1"/>
</dbReference>
<proteinExistence type="predicted"/>
<keyword evidence="3" id="KW-1185">Reference proteome</keyword>
<feature type="transmembrane region" description="Helical" evidence="1">
    <location>
        <begin position="20"/>
        <end position="41"/>
    </location>
</feature>
<reference evidence="2 3" key="1">
    <citation type="submission" date="2017-06" db="EMBL/GenBank/DDBJ databases">
        <authorList>
            <person name="Kim H.J."/>
            <person name="Triplett B.A."/>
        </authorList>
    </citation>
    <scope>NUCLEOTIDE SEQUENCE [LARGE SCALE GENOMIC DNA]</scope>
    <source>
        <strain evidence="2 3">DSM 29052</strain>
    </source>
</reference>
<dbReference type="AlphaFoldDB" id="A0A238XGS3"/>
<sequence>MTTLDLHIARPTHTSVDRSTVTAVLTAVALVLLMGVPALIAPASEIAADGWHGNAAASVSLR</sequence>
<accession>A0A238XGS3</accession>
<evidence type="ECO:0000313" key="3">
    <source>
        <dbReference type="Proteomes" id="UP000198417"/>
    </source>
</evidence>
<gene>
    <name evidence="2" type="ORF">SAMN06265370_11152</name>
</gene>
<dbReference type="Proteomes" id="UP000198417">
    <property type="component" value="Unassembled WGS sequence"/>
</dbReference>
<name>A0A238XGS3_9RHOB</name>